<organism evidence="14 15">
    <name type="scientific">Carex littledalei</name>
    <dbReference type="NCBI Taxonomy" id="544730"/>
    <lineage>
        <taxon>Eukaryota</taxon>
        <taxon>Viridiplantae</taxon>
        <taxon>Streptophyta</taxon>
        <taxon>Embryophyta</taxon>
        <taxon>Tracheophyta</taxon>
        <taxon>Spermatophyta</taxon>
        <taxon>Magnoliopsida</taxon>
        <taxon>Liliopsida</taxon>
        <taxon>Poales</taxon>
        <taxon>Cyperaceae</taxon>
        <taxon>Cyperoideae</taxon>
        <taxon>Cariceae</taxon>
        <taxon>Carex</taxon>
        <taxon>Carex subgen. Euthyceras</taxon>
    </lineage>
</organism>
<dbReference type="Proteomes" id="UP000623129">
    <property type="component" value="Unassembled WGS sequence"/>
</dbReference>
<dbReference type="SUPFAM" id="SSF57850">
    <property type="entry name" value="RING/U-box"/>
    <property type="match status" value="1"/>
</dbReference>
<sequence length="289" mass="32388">MAPMRKKTQTGEGETSNPPPPPPPQKETGGREEVGVTINPSLLKCSICFKPLCPPVFQCLKGHVACPSCWSKRKDKCPICGDPVGAHIIALEVLKSVHLPCPNANLGCPKSFSYSQMQVHADMCEFGPTLCPIEGCAHKASSGEWREHFRKDHQGDVFHFCDWDSYDNLGESRTIIRFGEEDLKEDRCYTILGPGKDLFLLVKEPILNVGNALSLYYIDMPDLGRNYFKCELKVKGGPYQTSSLQLKSRVVSIKEWKRGKVHGSSLLLPSEFMWARYMKLDVSINKKKL</sequence>
<dbReference type="SUPFAM" id="SSF49599">
    <property type="entry name" value="TRAF domain-like"/>
    <property type="match status" value="1"/>
</dbReference>
<evidence type="ECO:0000256" key="9">
    <source>
        <dbReference type="ARBA" id="ARBA00022833"/>
    </source>
</evidence>
<keyword evidence="9" id="KW-0862">Zinc</keyword>
<evidence type="ECO:0000256" key="3">
    <source>
        <dbReference type="ARBA" id="ARBA00009119"/>
    </source>
</evidence>
<reference evidence="14" key="1">
    <citation type="submission" date="2020-01" db="EMBL/GenBank/DDBJ databases">
        <title>Genome sequence of Kobresia littledalei, the first chromosome-level genome in the family Cyperaceae.</title>
        <authorList>
            <person name="Qu G."/>
        </authorList>
    </citation>
    <scope>NUCLEOTIDE SEQUENCE</scope>
    <source>
        <strain evidence="14">C.B.Clarke</strain>
        <tissue evidence="14">Leaf</tissue>
    </source>
</reference>
<evidence type="ECO:0000256" key="4">
    <source>
        <dbReference type="ARBA" id="ARBA00012483"/>
    </source>
</evidence>
<dbReference type="Pfam" id="PF21362">
    <property type="entry name" value="Sina_RING"/>
    <property type="match status" value="1"/>
</dbReference>
<keyword evidence="8" id="KW-0833">Ubl conjugation pathway</keyword>
<dbReference type="InterPro" id="IPR049548">
    <property type="entry name" value="Sina-like_RING"/>
</dbReference>
<dbReference type="InterPro" id="IPR013083">
    <property type="entry name" value="Znf_RING/FYVE/PHD"/>
</dbReference>
<keyword evidence="15" id="KW-1185">Reference proteome</keyword>
<accession>A0A833VZK0</accession>
<dbReference type="PANTHER" id="PTHR46632:SF16">
    <property type="entry name" value="E3 UBIQUITIN-PROTEIN LIGASE SINA-LIKE 10"/>
    <property type="match status" value="1"/>
</dbReference>
<evidence type="ECO:0000256" key="8">
    <source>
        <dbReference type="ARBA" id="ARBA00022786"/>
    </source>
</evidence>
<dbReference type="GO" id="GO:0061630">
    <property type="term" value="F:ubiquitin protein ligase activity"/>
    <property type="evidence" value="ECO:0007669"/>
    <property type="project" value="UniProtKB-EC"/>
</dbReference>
<dbReference type="PROSITE" id="PS51081">
    <property type="entry name" value="ZF_SIAH"/>
    <property type="match status" value="1"/>
</dbReference>
<dbReference type="UniPathway" id="UPA00143"/>
<keyword evidence="6" id="KW-0479">Metal-binding</keyword>
<gene>
    <name evidence="14" type="ORF">FCM35_KLT00561</name>
</gene>
<dbReference type="EC" id="2.3.2.27" evidence="4"/>
<protein>
    <recommendedName>
        <fullName evidence="4">RING-type E3 ubiquitin transferase</fullName>
        <ecNumber evidence="4">2.3.2.27</ecNumber>
    </recommendedName>
</protein>
<dbReference type="GO" id="GO:0008270">
    <property type="term" value="F:zinc ion binding"/>
    <property type="evidence" value="ECO:0007669"/>
    <property type="project" value="UniProtKB-KW"/>
</dbReference>
<dbReference type="AlphaFoldDB" id="A0A833VZK0"/>
<dbReference type="Gene3D" id="3.30.40.10">
    <property type="entry name" value="Zinc/RING finger domain, C3HC4 (zinc finger)"/>
    <property type="match status" value="1"/>
</dbReference>
<feature type="region of interest" description="Disordered" evidence="12">
    <location>
        <begin position="1"/>
        <end position="31"/>
    </location>
</feature>
<evidence type="ECO:0000256" key="7">
    <source>
        <dbReference type="ARBA" id="ARBA00022771"/>
    </source>
</evidence>
<keyword evidence="7 11" id="KW-0863">Zinc-finger</keyword>
<comment type="catalytic activity">
    <reaction evidence="1">
        <text>S-ubiquitinyl-[E2 ubiquitin-conjugating enzyme]-L-cysteine + [acceptor protein]-L-lysine = [E2 ubiquitin-conjugating enzyme]-L-cysteine + N(6)-ubiquitinyl-[acceptor protein]-L-lysine.</text>
        <dbReference type="EC" id="2.3.2.27"/>
    </reaction>
</comment>
<comment type="function">
    <text evidence="10">E3 ubiquitin-protein ligase that mediates ubiquitination and subsequent proteasomal degradation of target proteins. E3 ubiquitin ligases accept ubiquitin from an E2 ubiquitin-conjugating enzyme in the form of a thioester and then directly transfers the ubiquitin to targeted substrates. It probably triggers the ubiquitin-mediated degradation of different substrates.</text>
</comment>
<evidence type="ECO:0000256" key="5">
    <source>
        <dbReference type="ARBA" id="ARBA00022679"/>
    </source>
</evidence>
<dbReference type="EMBL" id="SWLB01000001">
    <property type="protein sequence ID" value="KAF3341923.1"/>
    <property type="molecule type" value="Genomic_DNA"/>
</dbReference>
<feature type="domain" description="SIAH-type" evidence="13">
    <location>
        <begin position="96"/>
        <end position="154"/>
    </location>
</feature>
<comment type="caution">
    <text evidence="14">The sequence shown here is derived from an EMBL/GenBank/DDBJ whole genome shotgun (WGS) entry which is preliminary data.</text>
</comment>
<comment type="similarity">
    <text evidence="3">Belongs to the SINA (Seven in absentia) family.</text>
</comment>
<evidence type="ECO:0000256" key="11">
    <source>
        <dbReference type="PROSITE-ProRule" id="PRU00455"/>
    </source>
</evidence>
<dbReference type="InterPro" id="IPR013010">
    <property type="entry name" value="Znf_SIAH"/>
</dbReference>
<evidence type="ECO:0000256" key="10">
    <source>
        <dbReference type="ARBA" id="ARBA00024004"/>
    </source>
</evidence>
<evidence type="ECO:0000313" key="15">
    <source>
        <dbReference type="Proteomes" id="UP000623129"/>
    </source>
</evidence>
<evidence type="ECO:0000256" key="6">
    <source>
        <dbReference type="ARBA" id="ARBA00022723"/>
    </source>
</evidence>
<evidence type="ECO:0000256" key="12">
    <source>
        <dbReference type="SAM" id="MobiDB-lite"/>
    </source>
</evidence>
<evidence type="ECO:0000313" key="14">
    <source>
        <dbReference type="EMBL" id="KAF3341923.1"/>
    </source>
</evidence>
<dbReference type="Pfam" id="PF21361">
    <property type="entry name" value="Sina_ZnF"/>
    <property type="match status" value="1"/>
</dbReference>
<dbReference type="CDD" id="cd16571">
    <property type="entry name" value="RING-HC_SIAHs"/>
    <property type="match status" value="1"/>
</dbReference>
<evidence type="ECO:0000256" key="1">
    <source>
        <dbReference type="ARBA" id="ARBA00000900"/>
    </source>
</evidence>
<name>A0A833VZK0_9POAL</name>
<dbReference type="PANTHER" id="PTHR46632">
    <property type="entry name" value="E3 UBIQUITIN-PROTEIN LIGASE SINA-LIKE 4"/>
    <property type="match status" value="1"/>
</dbReference>
<proteinExistence type="inferred from homology"/>
<keyword evidence="5" id="KW-0808">Transferase</keyword>
<evidence type="ECO:0000259" key="13">
    <source>
        <dbReference type="PROSITE" id="PS51081"/>
    </source>
</evidence>
<dbReference type="InterPro" id="IPR044286">
    <property type="entry name" value="SINL_plant"/>
</dbReference>
<evidence type="ECO:0000256" key="2">
    <source>
        <dbReference type="ARBA" id="ARBA00004906"/>
    </source>
</evidence>
<dbReference type="OrthoDB" id="4788989at2759"/>
<dbReference type="GO" id="GO:0016567">
    <property type="term" value="P:protein ubiquitination"/>
    <property type="evidence" value="ECO:0007669"/>
    <property type="project" value="UniProtKB-UniPathway"/>
</dbReference>
<comment type="pathway">
    <text evidence="2">Protein modification; protein ubiquitination.</text>
</comment>